<evidence type="ECO:0000256" key="1">
    <source>
        <dbReference type="SAM" id="MobiDB-lite"/>
    </source>
</evidence>
<dbReference type="Proteomes" id="UP000313359">
    <property type="component" value="Unassembled WGS sequence"/>
</dbReference>
<accession>A0A5C2RKF5</accession>
<dbReference type="EMBL" id="ML122438">
    <property type="protein sequence ID" value="RPD52098.1"/>
    <property type="molecule type" value="Genomic_DNA"/>
</dbReference>
<reference evidence="2" key="1">
    <citation type="journal article" date="2018" name="Genome Biol. Evol.">
        <title>Genomics and development of Lentinus tigrinus, a white-rot wood-decaying mushroom with dimorphic fruiting bodies.</title>
        <authorList>
            <person name="Wu B."/>
            <person name="Xu Z."/>
            <person name="Knudson A."/>
            <person name="Carlson A."/>
            <person name="Chen N."/>
            <person name="Kovaka S."/>
            <person name="LaButti K."/>
            <person name="Lipzen A."/>
            <person name="Pennachio C."/>
            <person name="Riley R."/>
            <person name="Schakwitz W."/>
            <person name="Umezawa K."/>
            <person name="Ohm R.A."/>
            <person name="Grigoriev I.V."/>
            <person name="Nagy L.G."/>
            <person name="Gibbons J."/>
            <person name="Hibbett D."/>
        </authorList>
    </citation>
    <scope>NUCLEOTIDE SEQUENCE [LARGE SCALE GENOMIC DNA]</scope>
    <source>
        <strain evidence="2">ALCF2SS1-6</strain>
    </source>
</reference>
<dbReference type="InterPro" id="IPR011989">
    <property type="entry name" value="ARM-like"/>
</dbReference>
<name>A0A5C2RKF5_9APHY</name>
<keyword evidence="3" id="KW-1185">Reference proteome</keyword>
<organism evidence="2 3">
    <name type="scientific">Lentinus tigrinus ALCF2SS1-6</name>
    <dbReference type="NCBI Taxonomy" id="1328759"/>
    <lineage>
        <taxon>Eukaryota</taxon>
        <taxon>Fungi</taxon>
        <taxon>Dikarya</taxon>
        <taxon>Basidiomycota</taxon>
        <taxon>Agaricomycotina</taxon>
        <taxon>Agaricomycetes</taxon>
        <taxon>Polyporales</taxon>
        <taxon>Polyporaceae</taxon>
        <taxon>Lentinus</taxon>
    </lineage>
</organism>
<proteinExistence type="predicted"/>
<evidence type="ECO:0000313" key="2">
    <source>
        <dbReference type="EMBL" id="RPD52098.1"/>
    </source>
</evidence>
<sequence>MDSQEHEASIRTPARGAGDVFPPDSRTFVELLMRIQTLLIPTTRGLVTSWAEVCQALGQEFEPYLPVVMPPLLRVANSKADISIYEEHEDLDSWESISLDGRQVGMKTSALEDKCQAFETLLVHASTLNARFGPYVAQVLGSRCPDCGSTSTTAYKRHALCTSPFSSSLCARADITFVPPCRRLFLCRKHSGTLTQQMVTATFSQIINCIWNESDASFLASLFKCFFNSMLVIRGPQALAPEPPARAARCDQAPAAVPRRRRWRT</sequence>
<feature type="region of interest" description="Disordered" evidence="1">
    <location>
        <begin position="1"/>
        <end position="21"/>
    </location>
</feature>
<dbReference type="AlphaFoldDB" id="A0A5C2RKF5"/>
<dbReference type="STRING" id="1328759.A0A5C2RKF5"/>
<evidence type="ECO:0000313" key="3">
    <source>
        <dbReference type="Proteomes" id="UP000313359"/>
    </source>
</evidence>
<dbReference type="InterPro" id="IPR016024">
    <property type="entry name" value="ARM-type_fold"/>
</dbReference>
<gene>
    <name evidence="2" type="ORF">L227DRAFT_618096</name>
</gene>
<dbReference type="OrthoDB" id="543373at2759"/>
<dbReference type="SUPFAM" id="SSF48371">
    <property type="entry name" value="ARM repeat"/>
    <property type="match status" value="1"/>
</dbReference>
<protein>
    <submittedName>
        <fullName evidence="2">Uncharacterized protein</fullName>
    </submittedName>
</protein>
<dbReference type="Gene3D" id="1.25.10.10">
    <property type="entry name" value="Leucine-rich Repeat Variant"/>
    <property type="match status" value="1"/>
</dbReference>